<reference evidence="1 2" key="1">
    <citation type="journal article" date="2021" name="Int. J. Syst. Evol. Microbiol.">
        <title>Salipiger mangrovisoli sp. nov., isolated from mangrove soil and the proposal for the reclassification of Paraphaeobacter pallidus as Salipiger pallidus comb. nov.</title>
        <authorList>
            <person name="Du J."/>
            <person name="Liu Y."/>
            <person name="Pei T."/>
            <person name="Deng M.R."/>
            <person name="Zhu H."/>
        </authorList>
    </citation>
    <scope>NUCLEOTIDE SEQUENCE [LARGE SCALE GENOMIC DNA]</scope>
    <source>
        <strain evidence="1 2">6D45A</strain>
    </source>
</reference>
<dbReference type="RefSeq" id="WP_194137923.1">
    <property type="nucleotide sequence ID" value="NZ_JADFFK010000041.1"/>
</dbReference>
<dbReference type="EMBL" id="JADFFK010000041">
    <property type="protein sequence ID" value="MBE9640661.1"/>
    <property type="molecule type" value="Genomic_DNA"/>
</dbReference>
<name>A0ABR9XBB0_9RHOB</name>
<dbReference type="InterPro" id="IPR038765">
    <property type="entry name" value="Papain-like_cys_pep_sf"/>
</dbReference>
<proteinExistence type="predicted"/>
<keyword evidence="2" id="KW-1185">Reference proteome</keyword>
<dbReference type="Gene3D" id="3.90.70.10">
    <property type="entry name" value="Cysteine proteinases"/>
    <property type="match status" value="1"/>
</dbReference>
<organism evidence="1 2">
    <name type="scientific">Salipiger mangrovisoli</name>
    <dbReference type="NCBI Taxonomy" id="2865933"/>
    <lineage>
        <taxon>Bacteria</taxon>
        <taxon>Pseudomonadati</taxon>
        <taxon>Pseudomonadota</taxon>
        <taxon>Alphaproteobacteria</taxon>
        <taxon>Rhodobacterales</taxon>
        <taxon>Roseobacteraceae</taxon>
        <taxon>Salipiger</taxon>
    </lineage>
</organism>
<sequence>MPWANFAACRGGNEMIRRKSTRGGAAPPAWGVEMACDACRAASGPRHERCHEGPHGTSEQRELPAVDLASDLIRSGRWAARDQGARGTCTAFAVVAAEELWRYRNRDAAEASADFLPLSEEYLYSAIWRSSYADVGISRPQGEAERLEAEGATYLAQAVLALQTCGLCRADLVPYEEDRAANFRHPRFADCVEQEAGSRRIATGGLVHNIVDLEEGPTVGLDKIWKHARGDRLTSQVLHEALAAGSPVVAAFATLDQIGHGTWFGPEAQLYGKVIYPSDQYLRGLRPDGGHTVCLTGFLPASIRGVPPSGAFLLRNSFGELDFCWDAGRWGCGPNPAWRGYGMISAADVDRYCWEYLFRAPPGAKAAA</sequence>
<evidence type="ECO:0000313" key="1">
    <source>
        <dbReference type="EMBL" id="MBE9640661.1"/>
    </source>
</evidence>
<protein>
    <submittedName>
        <fullName evidence="1">C1 family peptidase</fullName>
    </submittedName>
</protein>
<accession>A0ABR9XBB0</accession>
<dbReference type="CDD" id="cd02619">
    <property type="entry name" value="Peptidase_C1"/>
    <property type="match status" value="1"/>
</dbReference>
<dbReference type="Proteomes" id="UP000607796">
    <property type="component" value="Unassembled WGS sequence"/>
</dbReference>
<dbReference type="SUPFAM" id="SSF54001">
    <property type="entry name" value="Cysteine proteinases"/>
    <property type="match status" value="1"/>
</dbReference>
<gene>
    <name evidence="1" type="ORF">IQ782_27820</name>
</gene>
<evidence type="ECO:0000313" key="2">
    <source>
        <dbReference type="Proteomes" id="UP000607796"/>
    </source>
</evidence>
<comment type="caution">
    <text evidence="1">The sequence shown here is derived from an EMBL/GenBank/DDBJ whole genome shotgun (WGS) entry which is preliminary data.</text>
</comment>